<feature type="region of interest" description="Disordered" evidence="1">
    <location>
        <begin position="112"/>
        <end position="142"/>
    </location>
</feature>
<protein>
    <submittedName>
        <fullName evidence="2">Helix-turn-helix domain-containing protein</fullName>
    </submittedName>
</protein>
<dbReference type="Proteomes" id="UP001595715">
    <property type="component" value="Unassembled WGS sequence"/>
</dbReference>
<organism evidence="2 3">
    <name type="scientific">Paenibacillus xanthanilyticus</name>
    <dbReference type="NCBI Taxonomy" id="1783531"/>
    <lineage>
        <taxon>Bacteria</taxon>
        <taxon>Bacillati</taxon>
        <taxon>Bacillota</taxon>
        <taxon>Bacilli</taxon>
        <taxon>Bacillales</taxon>
        <taxon>Paenibacillaceae</taxon>
        <taxon>Paenibacillus</taxon>
    </lineage>
</organism>
<dbReference type="SUPFAM" id="SSF46785">
    <property type="entry name" value="Winged helix' DNA-binding domain"/>
    <property type="match status" value="1"/>
</dbReference>
<evidence type="ECO:0000256" key="1">
    <source>
        <dbReference type="SAM" id="MobiDB-lite"/>
    </source>
</evidence>
<dbReference type="RefSeq" id="WP_377722198.1">
    <property type="nucleotide sequence ID" value="NZ_JBHSAM010000036.1"/>
</dbReference>
<dbReference type="EMBL" id="JBHSAM010000036">
    <property type="protein sequence ID" value="MFC4103616.1"/>
    <property type="molecule type" value="Genomic_DNA"/>
</dbReference>
<evidence type="ECO:0000313" key="3">
    <source>
        <dbReference type="Proteomes" id="UP001595715"/>
    </source>
</evidence>
<proteinExistence type="predicted"/>
<evidence type="ECO:0000313" key="2">
    <source>
        <dbReference type="EMBL" id="MFC4103616.1"/>
    </source>
</evidence>
<dbReference type="InterPro" id="IPR036388">
    <property type="entry name" value="WH-like_DNA-bd_sf"/>
</dbReference>
<dbReference type="Pfam" id="PF13730">
    <property type="entry name" value="HTH_36"/>
    <property type="match status" value="1"/>
</dbReference>
<name>A0ABV8KC73_9BACL</name>
<reference evidence="3" key="1">
    <citation type="journal article" date="2019" name="Int. J. Syst. Evol. Microbiol.">
        <title>The Global Catalogue of Microorganisms (GCM) 10K type strain sequencing project: providing services to taxonomists for standard genome sequencing and annotation.</title>
        <authorList>
            <consortium name="The Broad Institute Genomics Platform"/>
            <consortium name="The Broad Institute Genome Sequencing Center for Infectious Disease"/>
            <person name="Wu L."/>
            <person name="Ma J."/>
        </authorList>
    </citation>
    <scope>NUCLEOTIDE SEQUENCE [LARGE SCALE GENOMIC DNA]</scope>
    <source>
        <strain evidence="3">IBRC-M 10987</strain>
    </source>
</reference>
<gene>
    <name evidence="2" type="ORF">ACFOZ8_28760</name>
</gene>
<dbReference type="Gene3D" id="1.10.10.10">
    <property type="entry name" value="Winged helix-like DNA-binding domain superfamily/Winged helix DNA-binding domain"/>
    <property type="match status" value="1"/>
</dbReference>
<accession>A0ABV8KC73</accession>
<sequence length="142" mass="16716">MTHTNLNPSRFVKVPYELLFRYTLLPKYKAEMSTLYALLIHYFNVETGYAWPNVDTLALSYGKSVRTTSEHLAILEEYGLLSACYDGNKKLFRPLAPIEDEAEFYRQYPAAEAERKRRETVREVERKRSADNMARRRRVVTE</sequence>
<keyword evidence="3" id="KW-1185">Reference proteome</keyword>
<comment type="caution">
    <text evidence="2">The sequence shown here is derived from an EMBL/GenBank/DDBJ whole genome shotgun (WGS) entry which is preliminary data.</text>
</comment>
<dbReference type="InterPro" id="IPR036390">
    <property type="entry name" value="WH_DNA-bd_sf"/>
</dbReference>